<evidence type="ECO:0000313" key="3">
    <source>
        <dbReference type="Proteomes" id="UP001152321"/>
    </source>
</evidence>
<keyword evidence="2" id="KW-0540">Nuclease</keyword>
<dbReference type="NCBIfam" id="NF003842">
    <property type="entry name" value="PRK05421.1-4"/>
    <property type="match status" value="1"/>
</dbReference>
<dbReference type="GO" id="GO:0004519">
    <property type="term" value="F:endonuclease activity"/>
    <property type="evidence" value="ECO:0007669"/>
    <property type="project" value="UniProtKB-KW"/>
</dbReference>
<keyword evidence="3" id="KW-1185">Reference proteome</keyword>
<proteinExistence type="predicted"/>
<accession>A0ABT6DKD3</accession>
<dbReference type="Gene3D" id="3.60.10.10">
    <property type="entry name" value="Endonuclease/exonuclease/phosphatase"/>
    <property type="match status" value="1"/>
</dbReference>
<sequence length="249" mass="28728">MVPFIVPAKDKVLMKIGEGGDTPHPDQTDLNIFVWNVYKGQKAHLFENDFKKHGSGKDFILLQEALVDNKMPLLWKQDFSAYEWHLAQSFHYKKDLSSTGVAIGSKFTPTAVDFIRSRAREFFWLTPKLTLFSEYDFQGKKVLLVCTHVLNFVTTAAFSESLYEIAEKISHFDGPVVLAGDFNTWNVKRYMIMKSIFRDLHLDHLDLENDGRLLKLDHVFVRGFEVLKAEVHHKVTGSDHFPLEIKLKI</sequence>
<protein>
    <submittedName>
        <fullName evidence="2">Endonuclease/exonuclease/phosphatase family protein</fullName>
    </submittedName>
</protein>
<dbReference type="EMBL" id="JANRMI010000004">
    <property type="protein sequence ID" value="MDG0817330.1"/>
    <property type="molecule type" value="Genomic_DNA"/>
</dbReference>
<name>A0ABT6DKD3_9BACT</name>
<dbReference type="Pfam" id="PF03372">
    <property type="entry name" value="Exo_endo_phos"/>
    <property type="match status" value="1"/>
</dbReference>
<reference evidence="2" key="1">
    <citation type="submission" date="2022-08" db="EMBL/GenBank/DDBJ databases">
        <title>Novel Bdellovibrio Species Isolated from Svalbard: Designation Bdellovibrio svalbardensis.</title>
        <authorList>
            <person name="Mitchell R.J."/>
            <person name="Choi S.Y."/>
        </authorList>
    </citation>
    <scope>NUCLEOTIDE SEQUENCE</scope>
    <source>
        <strain evidence="2">PAP01</strain>
    </source>
</reference>
<dbReference type="RefSeq" id="WP_277578808.1">
    <property type="nucleotide sequence ID" value="NZ_JANRMI010000004.1"/>
</dbReference>
<evidence type="ECO:0000313" key="2">
    <source>
        <dbReference type="EMBL" id="MDG0817330.1"/>
    </source>
</evidence>
<dbReference type="Proteomes" id="UP001152321">
    <property type="component" value="Unassembled WGS sequence"/>
</dbReference>
<evidence type="ECO:0000259" key="1">
    <source>
        <dbReference type="Pfam" id="PF03372"/>
    </source>
</evidence>
<comment type="caution">
    <text evidence="2">The sequence shown here is derived from an EMBL/GenBank/DDBJ whole genome shotgun (WGS) entry which is preliminary data.</text>
</comment>
<dbReference type="SUPFAM" id="SSF56219">
    <property type="entry name" value="DNase I-like"/>
    <property type="match status" value="1"/>
</dbReference>
<feature type="domain" description="Endonuclease/exonuclease/phosphatase" evidence="1">
    <location>
        <begin position="35"/>
        <end position="240"/>
    </location>
</feature>
<dbReference type="InterPro" id="IPR036691">
    <property type="entry name" value="Endo/exonu/phosph_ase_sf"/>
</dbReference>
<keyword evidence="2" id="KW-0255">Endonuclease</keyword>
<keyword evidence="2" id="KW-0378">Hydrolase</keyword>
<organism evidence="2 3">
    <name type="scientific">Bdellovibrio svalbardensis</name>
    <dbReference type="NCBI Taxonomy" id="2972972"/>
    <lineage>
        <taxon>Bacteria</taxon>
        <taxon>Pseudomonadati</taxon>
        <taxon>Bdellovibrionota</taxon>
        <taxon>Bdellovibrionia</taxon>
        <taxon>Bdellovibrionales</taxon>
        <taxon>Pseudobdellovibrionaceae</taxon>
        <taxon>Bdellovibrio</taxon>
    </lineage>
</organism>
<dbReference type="InterPro" id="IPR005135">
    <property type="entry name" value="Endo/exonuclease/phosphatase"/>
</dbReference>
<gene>
    <name evidence="2" type="ORF">NWE73_13195</name>
</gene>